<dbReference type="RefSeq" id="XP_016943070.3">
    <property type="nucleotide sequence ID" value="XM_017087581.4"/>
</dbReference>
<sequence length="167" mass="19098">MQSNSNFFKSFVPVKIYQSVSSLYMTCISKMPRNSIQPECDHRLVIEQALVSAVDQTLRPLDYEKRQREAREILLKSQENLFQQMGLDQSSVDEGGVLTEDDEDGAFSGPVRLRSEILLNEYRKLYEAPAKTASYEVLLLKDIKQYTWLILGLCIAACSIFTLIHLI</sequence>
<dbReference type="GeneID" id="108019689"/>
<accession>A0AB39ZTU4</accession>
<keyword evidence="2" id="KW-1185">Reference proteome</keyword>
<dbReference type="Proteomes" id="UP001652628">
    <property type="component" value="Chromosome 2R"/>
</dbReference>
<reference evidence="3" key="1">
    <citation type="submission" date="2025-08" db="UniProtKB">
        <authorList>
            <consortium name="RefSeq"/>
        </authorList>
    </citation>
    <scope>IDENTIFICATION</scope>
</reference>
<proteinExistence type="predicted"/>
<dbReference type="AlphaFoldDB" id="A0AB39ZTU4"/>
<feature type="transmembrane region" description="Helical" evidence="1">
    <location>
        <begin position="146"/>
        <end position="166"/>
    </location>
</feature>
<keyword evidence="1" id="KW-1133">Transmembrane helix</keyword>
<gene>
    <name evidence="3" type="primary">LOC108019689</name>
</gene>
<protein>
    <submittedName>
        <fullName evidence="3">Uncharacterized protein</fullName>
    </submittedName>
</protein>
<evidence type="ECO:0000313" key="3">
    <source>
        <dbReference type="RefSeq" id="XP_016943070.3"/>
    </source>
</evidence>
<organism evidence="2 3">
    <name type="scientific">Drosophila suzukii</name>
    <name type="common">Spotted-wing drosophila fruit fly</name>
    <dbReference type="NCBI Taxonomy" id="28584"/>
    <lineage>
        <taxon>Eukaryota</taxon>
        <taxon>Metazoa</taxon>
        <taxon>Ecdysozoa</taxon>
        <taxon>Arthropoda</taxon>
        <taxon>Hexapoda</taxon>
        <taxon>Insecta</taxon>
        <taxon>Pterygota</taxon>
        <taxon>Neoptera</taxon>
        <taxon>Endopterygota</taxon>
        <taxon>Diptera</taxon>
        <taxon>Brachycera</taxon>
        <taxon>Muscomorpha</taxon>
        <taxon>Ephydroidea</taxon>
        <taxon>Drosophilidae</taxon>
        <taxon>Drosophila</taxon>
        <taxon>Sophophora</taxon>
    </lineage>
</organism>
<evidence type="ECO:0000256" key="1">
    <source>
        <dbReference type="SAM" id="Phobius"/>
    </source>
</evidence>
<name>A0AB39ZTU4_DROSZ</name>
<keyword evidence="1" id="KW-0472">Membrane</keyword>
<keyword evidence="1" id="KW-0812">Transmembrane</keyword>
<evidence type="ECO:0000313" key="2">
    <source>
        <dbReference type="Proteomes" id="UP001652628"/>
    </source>
</evidence>